<evidence type="ECO:0000256" key="1">
    <source>
        <dbReference type="ARBA" id="ARBA00001971"/>
    </source>
</evidence>
<proteinExistence type="inferred from homology"/>
<evidence type="ECO:0008006" key="13">
    <source>
        <dbReference type="Google" id="ProtNLM"/>
    </source>
</evidence>
<evidence type="ECO:0000256" key="6">
    <source>
        <dbReference type="ARBA" id="ARBA00023004"/>
    </source>
</evidence>
<evidence type="ECO:0000256" key="4">
    <source>
        <dbReference type="ARBA" id="ARBA00022723"/>
    </source>
</evidence>
<feature type="binding site" description="axial binding residue" evidence="8">
    <location>
        <position position="503"/>
    </location>
    <ligand>
        <name>heme</name>
        <dbReference type="ChEBI" id="CHEBI:30413"/>
    </ligand>
    <ligandPart>
        <name>Fe</name>
        <dbReference type="ChEBI" id="CHEBI:18248"/>
    </ligandPart>
</feature>
<dbReference type="Pfam" id="PF00067">
    <property type="entry name" value="p450"/>
    <property type="match status" value="1"/>
</dbReference>
<dbReference type="SUPFAM" id="SSF48264">
    <property type="entry name" value="Cytochrome P450"/>
    <property type="match status" value="1"/>
</dbReference>
<dbReference type="InterPro" id="IPR002401">
    <property type="entry name" value="Cyt_P450_E_grp-I"/>
</dbReference>
<keyword evidence="7 9" id="KW-0503">Monooxygenase</keyword>
<evidence type="ECO:0000256" key="8">
    <source>
        <dbReference type="PIRSR" id="PIRSR602401-1"/>
    </source>
</evidence>
<dbReference type="CDD" id="cd11061">
    <property type="entry name" value="CYP67-like"/>
    <property type="match status" value="1"/>
</dbReference>
<comment type="cofactor">
    <cofactor evidence="1 8">
        <name>heme</name>
        <dbReference type="ChEBI" id="CHEBI:30413"/>
    </cofactor>
</comment>
<dbReference type="GO" id="GO:0020037">
    <property type="term" value="F:heme binding"/>
    <property type="evidence" value="ECO:0007669"/>
    <property type="project" value="InterPro"/>
</dbReference>
<gene>
    <name evidence="11" type="ORF">BLS_004393</name>
</gene>
<organism evidence="11 12">
    <name type="scientific">Venturia inaequalis</name>
    <name type="common">Apple scab fungus</name>
    <dbReference type="NCBI Taxonomy" id="5025"/>
    <lineage>
        <taxon>Eukaryota</taxon>
        <taxon>Fungi</taxon>
        <taxon>Dikarya</taxon>
        <taxon>Ascomycota</taxon>
        <taxon>Pezizomycotina</taxon>
        <taxon>Dothideomycetes</taxon>
        <taxon>Pleosporomycetidae</taxon>
        <taxon>Venturiales</taxon>
        <taxon>Venturiaceae</taxon>
        <taxon>Venturia</taxon>
    </lineage>
</organism>
<accession>A0A8H3YTN7</accession>
<comment type="similarity">
    <text evidence="2 9">Belongs to the cytochrome P450 family.</text>
</comment>
<dbReference type="EMBL" id="WNWQ01000290">
    <property type="protein sequence ID" value="KAE9971573.1"/>
    <property type="molecule type" value="Genomic_DNA"/>
</dbReference>
<evidence type="ECO:0000256" key="9">
    <source>
        <dbReference type="RuleBase" id="RU000461"/>
    </source>
</evidence>
<evidence type="ECO:0000313" key="12">
    <source>
        <dbReference type="Proteomes" id="UP000433883"/>
    </source>
</evidence>
<dbReference type="InterPro" id="IPR001128">
    <property type="entry name" value="Cyt_P450"/>
</dbReference>
<feature type="transmembrane region" description="Helical" evidence="10">
    <location>
        <begin position="40"/>
        <end position="63"/>
    </location>
</feature>
<dbReference type="PANTHER" id="PTHR24305">
    <property type="entry name" value="CYTOCHROME P450"/>
    <property type="match status" value="1"/>
</dbReference>
<dbReference type="InterPro" id="IPR017972">
    <property type="entry name" value="Cyt_P450_CS"/>
</dbReference>
<keyword evidence="4 8" id="KW-0479">Metal-binding</keyword>
<evidence type="ECO:0000256" key="7">
    <source>
        <dbReference type="ARBA" id="ARBA00023033"/>
    </source>
</evidence>
<dbReference type="Proteomes" id="UP000433883">
    <property type="component" value="Unassembled WGS sequence"/>
</dbReference>
<evidence type="ECO:0000256" key="5">
    <source>
        <dbReference type="ARBA" id="ARBA00023002"/>
    </source>
</evidence>
<dbReference type="Gene3D" id="1.10.630.10">
    <property type="entry name" value="Cytochrome P450"/>
    <property type="match status" value="1"/>
</dbReference>
<keyword evidence="6 8" id="KW-0408">Iron</keyword>
<dbReference type="PROSITE" id="PS00086">
    <property type="entry name" value="CYTOCHROME_P450"/>
    <property type="match status" value="1"/>
</dbReference>
<dbReference type="AlphaFoldDB" id="A0A8H3YTN7"/>
<dbReference type="PANTHER" id="PTHR24305:SF237">
    <property type="entry name" value="CYTOCHROME P450 MONOOXYGENASE ATNE-RELATED"/>
    <property type="match status" value="1"/>
</dbReference>
<name>A0A8H3YTN7_VENIN</name>
<dbReference type="InterPro" id="IPR036396">
    <property type="entry name" value="Cyt_P450_sf"/>
</dbReference>
<keyword evidence="5 9" id="KW-0560">Oxidoreductase</keyword>
<dbReference type="GO" id="GO:0005506">
    <property type="term" value="F:iron ion binding"/>
    <property type="evidence" value="ECO:0007669"/>
    <property type="project" value="InterPro"/>
</dbReference>
<dbReference type="GO" id="GO:0016705">
    <property type="term" value="F:oxidoreductase activity, acting on paired donors, with incorporation or reduction of molecular oxygen"/>
    <property type="evidence" value="ECO:0007669"/>
    <property type="project" value="InterPro"/>
</dbReference>
<dbReference type="PRINTS" id="PR00385">
    <property type="entry name" value="P450"/>
</dbReference>
<keyword evidence="3 8" id="KW-0349">Heme</keyword>
<comment type="caution">
    <text evidence="11">The sequence shown here is derived from an EMBL/GenBank/DDBJ whole genome shotgun (WGS) entry which is preliminary data.</text>
</comment>
<dbReference type="PRINTS" id="PR00463">
    <property type="entry name" value="EP450I"/>
</dbReference>
<dbReference type="InterPro" id="IPR050121">
    <property type="entry name" value="Cytochrome_P450_monoxygenase"/>
</dbReference>
<evidence type="ECO:0000256" key="3">
    <source>
        <dbReference type="ARBA" id="ARBA00022617"/>
    </source>
</evidence>
<evidence type="ECO:0000313" key="11">
    <source>
        <dbReference type="EMBL" id="KAE9971573.1"/>
    </source>
</evidence>
<keyword evidence="10" id="KW-0472">Membrane</keyword>
<evidence type="ECO:0000256" key="10">
    <source>
        <dbReference type="SAM" id="Phobius"/>
    </source>
</evidence>
<sequence length="565" mass="62371">MHTGHASAPKSSLVLNPSSFVAHKNTKSILDLAMIFESGLSSATILALLLSLTVVHYIIVTLYRVTIHPLAKYPGPLKYSVSSWPSALRIGTGVWHLELHELHQRYGDIVRWAPNGLSFRTTEALHDIYTDQDANLVKTGWTDANIGLNNGKFNIISCSDRKIHAGRRYILAQALTDNNLRKVEPLVLQCVRSLCDVVGSVPRQLEDRDQKEYWGGPLDMGHWSSMMTIDVLGELCFGKSFGALDRGSAHLKTLLMGAAKLTQKIAFLPIRHLLYPILTNPRFAKMFFGKTAASRVAYRNEVKAVVQGRLDAAHTADTREDFFHHLTKASNKETGACLTTEELVSESTALIAAGNDTASTCIASIFFYLLRSPLALTKTASEITSTFTDVEEITSQRLKELPYLRAVIDESLRLSPPIPGLLTRRVLTGGALIDNIYCPADTVIGVSAYALHHDEKFFPSASSFIPERWIPGPHADVAVKTSPHTIDLAKSAFCAFSSGPRGCIGKNMAYMEIGLAIARLLFLYDIRAPLLDHTSPGTSVDANEYTLWDYFISDREGPIVEFKKR</sequence>
<dbReference type="GO" id="GO:0004497">
    <property type="term" value="F:monooxygenase activity"/>
    <property type="evidence" value="ECO:0007669"/>
    <property type="project" value="UniProtKB-KW"/>
</dbReference>
<keyword evidence="10" id="KW-0812">Transmembrane</keyword>
<keyword evidence="10" id="KW-1133">Transmembrane helix</keyword>
<evidence type="ECO:0000256" key="2">
    <source>
        <dbReference type="ARBA" id="ARBA00010617"/>
    </source>
</evidence>
<reference evidence="11 12" key="1">
    <citation type="submission" date="2019-11" db="EMBL/GenBank/DDBJ databases">
        <title>Venturia inaequalis Genome Resource.</title>
        <authorList>
            <person name="Lichtner F.J."/>
        </authorList>
    </citation>
    <scope>NUCLEOTIDE SEQUENCE [LARGE SCALE GENOMIC DNA]</scope>
    <source>
        <strain evidence="11">Bline_iso_100314</strain>
    </source>
</reference>
<protein>
    <recommendedName>
        <fullName evidence="13">Benzoate 4-monooxygenase cytochrome P450</fullName>
    </recommendedName>
</protein>